<feature type="signal peptide" evidence="1">
    <location>
        <begin position="1"/>
        <end position="25"/>
    </location>
</feature>
<organism evidence="2 3">
    <name type="scientific">Panagrolaimus superbus</name>
    <dbReference type="NCBI Taxonomy" id="310955"/>
    <lineage>
        <taxon>Eukaryota</taxon>
        <taxon>Metazoa</taxon>
        <taxon>Ecdysozoa</taxon>
        <taxon>Nematoda</taxon>
        <taxon>Chromadorea</taxon>
        <taxon>Rhabditida</taxon>
        <taxon>Tylenchina</taxon>
        <taxon>Panagrolaimomorpha</taxon>
        <taxon>Panagrolaimoidea</taxon>
        <taxon>Panagrolaimidae</taxon>
        <taxon>Panagrolaimus</taxon>
    </lineage>
</organism>
<protein>
    <submittedName>
        <fullName evidence="3">Uncharacterized protein</fullName>
    </submittedName>
</protein>
<accession>A0A914YSG8</accession>
<evidence type="ECO:0000313" key="2">
    <source>
        <dbReference type="Proteomes" id="UP000887577"/>
    </source>
</evidence>
<keyword evidence="2" id="KW-1185">Reference proteome</keyword>
<keyword evidence="1" id="KW-0732">Signal</keyword>
<dbReference type="Proteomes" id="UP000887577">
    <property type="component" value="Unplaced"/>
</dbReference>
<reference evidence="3" key="1">
    <citation type="submission" date="2022-11" db="UniProtKB">
        <authorList>
            <consortium name="WormBaseParasite"/>
        </authorList>
    </citation>
    <scope>IDENTIFICATION</scope>
</reference>
<proteinExistence type="predicted"/>
<name>A0A914YSG8_9BILA</name>
<feature type="chain" id="PRO_5037907908" evidence="1">
    <location>
        <begin position="26"/>
        <end position="84"/>
    </location>
</feature>
<evidence type="ECO:0000256" key="1">
    <source>
        <dbReference type="SAM" id="SignalP"/>
    </source>
</evidence>
<sequence>MNRSSLTHALICFIVVLALISNAVSQPAMEMSYPQPGKAEHKRFYSWEEGKRSADDYERTDQHNLLKRRVYQLSPDTWTTYFRL</sequence>
<evidence type="ECO:0000313" key="3">
    <source>
        <dbReference type="WBParaSite" id="PSU_v2.g2957.t1"/>
    </source>
</evidence>
<dbReference type="WBParaSite" id="PSU_v2.g2957.t1">
    <property type="protein sequence ID" value="PSU_v2.g2957.t1"/>
    <property type="gene ID" value="PSU_v2.g2957"/>
</dbReference>
<dbReference type="AlphaFoldDB" id="A0A914YSG8"/>